<dbReference type="InterPro" id="IPR044925">
    <property type="entry name" value="His-Me_finger_sf"/>
</dbReference>
<feature type="domain" description="DNA/RNA non-specific endonuclease/pyrophosphatase/phosphodiesterase" evidence="7">
    <location>
        <begin position="176"/>
        <end position="416"/>
    </location>
</feature>
<keyword evidence="5" id="KW-0479">Metal-binding</keyword>
<keyword evidence="3" id="KW-0378">Hydrolase</keyword>
<dbReference type="PANTHER" id="PTHR13966">
    <property type="entry name" value="ENDONUCLEASE RELATED"/>
    <property type="match status" value="1"/>
</dbReference>
<dbReference type="InterPro" id="IPR001604">
    <property type="entry name" value="Endo_G_ENPP1-like_dom"/>
</dbReference>
<dbReference type="Proteomes" id="UP001566132">
    <property type="component" value="Unassembled WGS sequence"/>
</dbReference>
<dbReference type="EMBL" id="JBDJPC010000003">
    <property type="protein sequence ID" value="KAL1508888.1"/>
    <property type="molecule type" value="Genomic_DNA"/>
</dbReference>
<feature type="active site" description="Proton acceptor" evidence="4">
    <location>
        <position position="265"/>
    </location>
</feature>
<keyword evidence="9" id="KW-1185">Reference proteome</keyword>
<evidence type="ECO:0008006" key="10">
    <source>
        <dbReference type="Google" id="ProtNLM"/>
    </source>
</evidence>
<evidence type="ECO:0000259" key="7">
    <source>
        <dbReference type="SMART" id="SM00892"/>
    </source>
</evidence>
<accession>A0ABD1F3Z4</accession>
<name>A0ABD1F3Z4_HYPHA</name>
<evidence type="ECO:0000259" key="6">
    <source>
        <dbReference type="SMART" id="SM00477"/>
    </source>
</evidence>
<dbReference type="Gene3D" id="3.40.570.10">
    <property type="entry name" value="Extracellular Endonuclease, subunit A"/>
    <property type="match status" value="1"/>
</dbReference>
<proteinExistence type="inferred from homology"/>
<dbReference type="SUPFAM" id="SSF54060">
    <property type="entry name" value="His-Me finger endonucleases"/>
    <property type="match status" value="1"/>
</dbReference>
<dbReference type="SMART" id="SM00477">
    <property type="entry name" value="NUC"/>
    <property type="match status" value="1"/>
</dbReference>
<reference evidence="8 9" key="1">
    <citation type="submission" date="2024-05" db="EMBL/GenBank/DDBJ databases">
        <title>Genetic variation in Jamaican populations of the coffee berry borer (Hypothenemus hampei).</title>
        <authorList>
            <person name="Errbii M."/>
            <person name="Myrie A."/>
        </authorList>
    </citation>
    <scope>NUCLEOTIDE SEQUENCE [LARGE SCALE GENOMIC DNA]</scope>
    <source>
        <strain evidence="8">JA-Hopewell-2020-01-JO</strain>
        <tissue evidence="8">Whole body</tissue>
    </source>
</reference>
<sequence length="433" mass="48697">MMKKIFYTENKFRAALSPRKMTKITMVAALAFVLVAVVTGILVKLLLFSNDENESSGHECVINPFEVNPHPLIVLSKGVDWIYPIHGENVLRFKQGTSLDFLCPGRQIIINNTQTEKDILTGQCISDTVFLIDDMHVEWRTLICGDFRRSIRDTGNSCVGNGKELITGFETDDGRFITALTICFNPQLEIAYYTFINQTSTINQRVLATPRPSFIQGSGIYTIGSATSYYVRAQQRATINTLVGLPENSTKYIQDSGNYFLSRGHMTARSDGFYAAQQNATFYMQNIAPQWHTVNGANWNQIEIDLRDYAEASASDLQVYCGVYGVTTLPHEETGDEIELYLFVNSTHKLLPVPEFYWKVAYNSLTKAAVALIGMNNPYKESFTPICEDISSNLSWFTCNSELVKGYCYACTVPSFRKIVTTLPDFPTKQLLT</sequence>
<organism evidence="8 9">
    <name type="scientific">Hypothenemus hampei</name>
    <name type="common">Coffee berry borer</name>
    <dbReference type="NCBI Taxonomy" id="57062"/>
    <lineage>
        <taxon>Eukaryota</taxon>
        <taxon>Metazoa</taxon>
        <taxon>Ecdysozoa</taxon>
        <taxon>Arthropoda</taxon>
        <taxon>Hexapoda</taxon>
        <taxon>Insecta</taxon>
        <taxon>Pterygota</taxon>
        <taxon>Neoptera</taxon>
        <taxon>Endopterygota</taxon>
        <taxon>Coleoptera</taxon>
        <taxon>Polyphaga</taxon>
        <taxon>Cucujiformia</taxon>
        <taxon>Curculionidae</taxon>
        <taxon>Scolytinae</taxon>
        <taxon>Hypothenemus</taxon>
    </lineage>
</organism>
<evidence type="ECO:0000256" key="1">
    <source>
        <dbReference type="ARBA" id="ARBA00010052"/>
    </source>
</evidence>
<evidence type="ECO:0000256" key="3">
    <source>
        <dbReference type="ARBA" id="ARBA00022759"/>
    </source>
</evidence>
<dbReference type="AlphaFoldDB" id="A0ABD1F3Z4"/>
<feature type="domain" description="ENPP1-3/EXOG-like endonuclease/phosphodiesterase" evidence="6">
    <location>
        <begin position="177"/>
        <end position="403"/>
    </location>
</feature>
<evidence type="ECO:0000256" key="4">
    <source>
        <dbReference type="PIRSR" id="PIRSR640255-1"/>
    </source>
</evidence>
<comment type="similarity">
    <text evidence="1">Belongs to the DNA/RNA non-specific endonuclease family.</text>
</comment>
<dbReference type="SMART" id="SM00892">
    <property type="entry name" value="Endonuclease_NS"/>
    <property type="match status" value="1"/>
</dbReference>
<dbReference type="InterPro" id="IPR040255">
    <property type="entry name" value="Non-specific_endonuclease"/>
</dbReference>
<evidence type="ECO:0000313" key="9">
    <source>
        <dbReference type="Proteomes" id="UP001566132"/>
    </source>
</evidence>
<protein>
    <recommendedName>
        <fullName evidence="10">DNA/RNA non-specific endonuclease domain-containing protein</fullName>
    </recommendedName>
</protein>
<keyword evidence="2" id="KW-0540">Nuclease</keyword>
<comment type="caution">
    <text evidence="8">The sequence shown here is derived from an EMBL/GenBank/DDBJ whole genome shotgun (WGS) entry which is preliminary data.</text>
</comment>
<gene>
    <name evidence="8" type="ORF">ABEB36_003709</name>
</gene>
<dbReference type="InterPro" id="IPR044929">
    <property type="entry name" value="DNA/RNA_non-sp_Endonuclease_sf"/>
</dbReference>
<dbReference type="InterPro" id="IPR020821">
    <property type="entry name" value="ENPP1-3/EXOG-like_nuc-like"/>
</dbReference>
<keyword evidence="3" id="KW-0255">Endonuclease</keyword>
<evidence type="ECO:0000313" key="8">
    <source>
        <dbReference type="EMBL" id="KAL1508888.1"/>
    </source>
</evidence>
<evidence type="ECO:0000256" key="2">
    <source>
        <dbReference type="ARBA" id="ARBA00022722"/>
    </source>
</evidence>
<dbReference type="PANTHER" id="PTHR13966:SF19">
    <property type="entry name" value="NUCLEASE EXOG, MITOCHONDRIAL"/>
    <property type="match status" value="1"/>
</dbReference>
<dbReference type="GO" id="GO:0004519">
    <property type="term" value="F:endonuclease activity"/>
    <property type="evidence" value="ECO:0007669"/>
    <property type="project" value="UniProtKB-KW"/>
</dbReference>
<dbReference type="FunFam" id="3.40.570.10:FF:000007">
    <property type="entry name" value="Alkaline nuclease"/>
    <property type="match status" value="1"/>
</dbReference>
<feature type="binding site" evidence="5">
    <location>
        <position position="295"/>
    </location>
    <ligand>
        <name>Mg(2+)</name>
        <dbReference type="ChEBI" id="CHEBI:18420"/>
        <note>catalytic</note>
    </ligand>
</feature>
<evidence type="ECO:0000256" key="5">
    <source>
        <dbReference type="PIRSR" id="PIRSR640255-2"/>
    </source>
</evidence>
<dbReference type="Pfam" id="PF01223">
    <property type="entry name" value="Endonuclease_NS"/>
    <property type="match status" value="1"/>
</dbReference>